<sequence length="284" mass="29974">DNVFQDFTSPTLLGFSLNIEDGQLLLTFDEAVNITTIMESLITLQNVADLTSSSSPITLSLTNSTAVQAVSNTLTIALSNIDLDAIKVSDSFSSDANATFVSFPSDLGSDYNGNPINGVSNQTARGASSITLDVSPPTLQAFTINLNTGTLFLSFNEPINVSNITYDAIRLLSGPDSTNFVILSTGNVTSDNARMFTITLDNDNLNAIKANSILGLSAATTFIAFEAGAFTDTRGNPIEAISVSSPRQADSLISDTSPPVLVSFDFSMDGGTLPLYIVLHFDEA</sequence>
<protein>
    <submittedName>
        <fullName evidence="4">Uncharacterized protein</fullName>
    </submittedName>
</protein>
<evidence type="ECO:0000256" key="2">
    <source>
        <dbReference type="ARBA" id="ARBA00022525"/>
    </source>
</evidence>
<evidence type="ECO:0000313" key="4">
    <source>
        <dbReference type="EnsemblMetazoa" id="Aqu2.1.00035_001"/>
    </source>
</evidence>
<evidence type="ECO:0000256" key="1">
    <source>
        <dbReference type="ARBA" id="ARBA00004613"/>
    </source>
</evidence>
<dbReference type="GO" id="GO:0005615">
    <property type="term" value="C:extracellular space"/>
    <property type="evidence" value="ECO:0007669"/>
    <property type="project" value="TreeGrafter"/>
</dbReference>
<accession>A0A1X7SD93</accession>
<comment type="subcellular location">
    <subcellularLocation>
        <location evidence="1">Secreted</location>
    </subcellularLocation>
</comment>
<keyword evidence="3" id="KW-0732">Signal</keyword>
<dbReference type="EnsemblMetazoa" id="Aqu2.1.00035_001">
    <property type="protein sequence ID" value="Aqu2.1.00035_001"/>
    <property type="gene ID" value="Aqu2.1.00035"/>
</dbReference>
<dbReference type="PANTHER" id="PTHR24019:SF5">
    <property type="entry name" value="ADIPOLIN"/>
    <property type="match status" value="1"/>
</dbReference>
<keyword evidence="2" id="KW-0964">Secreted</keyword>
<dbReference type="AlphaFoldDB" id="A0A1X7SD93"/>
<evidence type="ECO:0000256" key="3">
    <source>
        <dbReference type="ARBA" id="ARBA00022729"/>
    </source>
</evidence>
<proteinExistence type="predicted"/>
<dbReference type="InParanoid" id="A0A1X7SD93"/>
<dbReference type="PANTHER" id="PTHR24019">
    <property type="entry name" value="ADIPOLIN"/>
    <property type="match status" value="1"/>
</dbReference>
<dbReference type="GO" id="GO:0005179">
    <property type="term" value="F:hormone activity"/>
    <property type="evidence" value="ECO:0007669"/>
    <property type="project" value="TreeGrafter"/>
</dbReference>
<dbReference type="InterPro" id="IPR052136">
    <property type="entry name" value="Adipolin/Erythroferrone-rel"/>
</dbReference>
<organism evidence="4">
    <name type="scientific">Amphimedon queenslandica</name>
    <name type="common">Sponge</name>
    <dbReference type="NCBI Taxonomy" id="400682"/>
    <lineage>
        <taxon>Eukaryota</taxon>
        <taxon>Metazoa</taxon>
        <taxon>Porifera</taxon>
        <taxon>Demospongiae</taxon>
        <taxon>Heteroscleromorpha</taxon>
        <taxon>Haplosclerida</taxon>
        <taxon>Niphatidae</taxon>
        <taxon>Amphimedon</taxon>
    </lineage>
</organism>
<reference evidence="4" key="1">
    <citation type="submission" date="2017-05" db="UniProtKB">
        <authorList>
            <consortium name="EnsemblMetazoa"/>
        </authorList>
    </citation>
    <scope>IDENTIFICATION</scope>
</reference>
<name>A0A1X7SD93_AMPQE</name>